<dbReference type="Proteomes" id="UP000187209">
    <property type="component" value="Unassembled WGS sequence"/>
</dbReference>
<comment type="caution">
    <text evidence="1">The sequence shown here is derived from an EMBL/GenBank/DDBJ whole genome shotgun (WGS) entry which is preliminary data.</text>
</comment>
<organism evidence="1 2">
    <name type="scientific">Stentor coeruleus</name>
    <dbReference type="NCBI Taxonomy" id="5963"/>
    <lineage>
        <taxon>Eukaryota</taxon>
        <taxon>Sar</taxon>
        <taxon>Alveolata</taxon>
        <taxon>Ciliophora</taxon>
        <taxon>Postciliodesmatophora</taxon>
        <taxon>Heterotrichea</taxon>
        <taxon>Heterotrichida</taxon>
        <taxon>Stentoridae</taxon>
        <taxon>Stentor</taxon>
    </lineage>
</organism>
<reference evidence="1 2" key="1">
    <citation type="submission" date="2016-11" db="EMBL/GenBank/DDBJ databases">
        <title>The macronuclear genome of Stentor coeruleus: a giant cell with tiny introns.</title>
        <authorList>
            <person name="Slabodnick M."/>
            <person name="Ruby J.G."/>
            <person name="Reiff S.B."/>
            <person name="Swart E.C."/>
            <person name="Gosai S."/>
            <person name="Prabakaran S."/>
            <person name="Witkowska E."/>
            <person name="Larue G.E."/>
            <person name="Fisher S."/>
            <person name="Freeman R.M."/>
            <person name="Gunawardena J."/>
            <person name="Chu W."/>
            <person name="Stover N.A."/>
            <person name="Gregory B.D."/>
            <person name="Nowacki M."/>
            <person name="Derisi J."/>
            <person name="Roy S.W."/>
            <person name="Marshall W.F."/>
            <person name="Sood P."/>
        </authorList>
    </citation>
    <scope>NUCLEOTIDE SEQUENCE [LARGE SCALE GENOMIC DNA]</scope>
    <source>
        <strain evidence="1">WM001</strain>
    </source>
</reference>
<dbReference type="AlphaFoldDB" id="A0A1R2BL49"/>
<keyword evidence="2" id="KW-1185">Reference proteome</keyword>
<accession>A0A1R2BL49</accession>
<evidence type="ECO:0000313" key="1">
    <source>
        <dbReference type="EMBL" id="OMJ77474.1"/>
    </source>
</evidence>
<evidence type="ECO:0000313" key="2">
    <source>
        <dbReference type="Proteomes" id="UP000187209"/>
    </source>
</evidence>
<proteinExistence type="predicted"/>
<gene>
    <name evidence="1" type="ORF">SteCoe_22909</name>
</gene>
<name>A0A1R2BL49_9CILI</name>
<protein>
    <submittedName>
        <fullName evidence="1">Uncharacterized protein</fullName>
    </submittedName>
</protein>
<dbReference type="EMBL" id="MPUH01000573">
    <property type="protein sequence ID" value="OMJ77474.1"/>
    <property type="molecule type" value="Genomic_DNA"/>
</dbReference>
<sequence>MINNDNCSWKIREEFSRKPTYASYKTTDEIEFPEIISVNASGFLNYKNVLDHSISAVQKSKKNLYDSKKRKCFLEMMGQQKNSANPVSSTLAKSPNPHSIAIVDLMGKDKFKFLKQAGFMNIYTNFNKQKHNKQRTDKSKSFTLKNINHADKIREYKIKNPTICKNQNYVPLFEKTPPNKSYDNKIDKIEDIMKQCDECTLIGKNKFQVPLPKLDLVNDINKMIKKSRLRLMDLSKSEGIERDINKLNKKLLV</sequence>